<dbReference type="Pfam" id="PF00294">
    <property type="entry name" value="PfkB"/>
    <property type="match status" value="1"/>
</dbReference>
<evidence type="ECO:0000259" key="4">
    <source>
        <dbReference type="Pfam" id="PF00294"/>
    </source>
</evidence>
<dbReference type="Gene3D" id="3.30.1110.10">
    <property type="match status" value="1"/>
</dbReference>
<comment type="similarity">
    <text evidence="1">Belongs to the carbohydrate kinase PfkB family.</text>
</comment>
<dbReference type="PANTHER" id="PTHR43320:SF3">
    <property type="entry name" value="CARBOHYDRATE KINASE PFKB DOMAIN-CONTAINING PROTEIN"/>
    <property type="match status" value="1"/>
</dbReference>
<protein>
    <submittedName>
        <fullName evidence="5">Adenosine kinase</fullName>
    </submittedName>
</protein>
<dbReference type="RefSeq" id="WP_407823538.1">
    <property type="nucleotide sequence ID" value="NZ_JBJLSN010000004.1"/>
</dbReference>
<name>A0ABW8V522_9PROT</name>
<dbReference type="Gene3D" id="3.40.1190.20">
    <property type="match status" value="1"/>
</dbReference>
<proteinExistence type="inferred from homology"/>
<dbReference type="CDD" id="cd01168">
    <property type="entry name" value="adenosine_kinase"/>
    <property type="match status" value="1"/>
</dbReference>
<dbReference type="Proteomes" id="UP001628281">
    <property type="component" value="Unassembled WGS sequence"/>
</dbReference>
<reference evidence="5 6" key="1">
    <citation type="submission" date="2024-11" db="EMBL/GenBank/DDBJ databases">
        <title>Draft genome sequences of two bacteria associated to sugarcane roots in Colombia.</title>
        <authorList>
            <person name="Pardo-Diaz S."/>
            <person name="Masmela-Mendoza J."/>
            <person name="Delgadillo-Duran P."/>
            <person name="Bautista E.J."/>
            <person name="Rojas-Tapias D.F."/>
        </authorList>
    </citation>
    <scope>NUCLEOTIDE SEQUENCE [LARGE SCALE GENOMIC DNA]</scope>
    <source>
        <strain evidence="5 6">Ap18</strain>
    </source>
</reference>
<dbReference type="GO" id="GO:0016301">
    <property type="term" value="F:kinase activity"/>
    <property type="evidence" value="ECO:0007669"/>
    <property type="project" value="UniProtKB-KW"/>
</dbReference>
<dbReference type="PROSITE" id="PS00584">
    <property type="entry name" value="PFKB_KINASES_2"/>
    <property type="match status" value="1"/>
</dbReference>
<keyword evidence="3 5" id="KW-0418">Kinase</keyword>
<evidence type="ECO:0000256" key="1">
    <source>
        <dbReference type="ARBA" id="ARBA00010688"/>
    </source>
</evidence>
<organism evidence="5 6">
    <name type="scientific">Azospirillum argentinense</name>
    <dbReference type="NCBI Taxonomy" id="2970906"/>
    <lineage>
        <taxon>Bacteria</taxon>
        <taxon>Pseudomonadati</taxon>
        <taxon>Pseudomonadota</taxon>
        <taxon>Alphaproteobacteria</taxon>
        <taxon>Rhodospirillales</taxon>
        <taxon>Azospirillaceae</taxon>
        <taxon>Azospirillum</taxon>
    </lineage>
</organism>
<evidence type="ECO:0000256" key="2">
    <source>
        <dbReference type="ARBA" id="ARBA00022679"/>
    </source>
</evidence>
<dbReference type="InterPro" id="IPR011611">
    <property type="entry name" value="PfkB_dom"/>
</dbReference>
<comment type="caution">
    <text evidence="5">The sequence shown here is derived from an EMBL/GenBank/DDBJ whole genome shotgun (WGS) entry which is preliminary data.</text>
</comment>
<keyword evidence="6" id="KW-1185">Reference proteome</keyword>
<dbReference type="EMBL" id="JBJLSN010000004">
    <property type="protein sequence ID" value="MFL7900385.1"/>
    <property type="molecule type" value="Genomic_DNA"/>
</dbReference>
<evidence type="ECO:0000313" key="6">
    <source>
        <dbReference type="Proteomes" id="UP001628281"/>
    </source>
</evidence>
<evidence type="ECO:0000313" key="5">
    <source>
        <dbReference type="EMBL" id="MFL7900385.1"/>
    </source>
</evidence>
<evidence type="ECO:0000256" key="3">
    <source>
        <dbReference type="ARBA" id="ARBA00022777"/>
    </source>
</evidence>
<dbReference type="PANTHER" id="PTHR43320">
    <property type="entry name" value="SUGAR KINASE"/>
    <property type="match status" value="1"/>
</dbReference>
<feature type="domain" description="Carbohydrate kinase PfkB" evidence="4">
    <location>
        <begin position="58"/>
        <end position="317"/>
    </location>
</feature>
<dbReference type="InterPro" id="IPR002173">
    <property type="entry name" value="Carboh/pur_kinase_PfkB_CS"/>
</dbReference>
<dbReference type="InterPro" id="IPR029056">
    <property type="entry name" value="Ribokinase-like"/>
</dbReference>
<sequence length="336" mass="34911">MATAEFDVTGIGNAIVDVIAHADDAFLAANGIEKGAMTLIDAARAEELYGRMGPGIEVSGGSAGNTMAGIASLGGKGAYIGKVHGDQLGQVFRHDIRAAGVHFETAAGHGGAPTARCLILVTPDAQRSMNTFLGACVELGPEDIDEALIANSQVTYLEGYLWDPPRAKEAFRKAASTAHDAGRKVSLSLSDSFCVHRHHAEFLDLVEGHVDILFANEHEITALYKTDRFEDALEAVKRLGKTAALTRSEKGAVIVSGGEVVEVPASPVARVVDTTGAGDLYAAGFLYGFTRGMAPAVCGRIGALAAAEIISHVGARPDVVLADLLPDLLKDAGVPA</sequence>
<dbReference type="SUPFAM" id="SSF53613">
    <property type="entry name" value="Ribokinase-like"/>
    <property type="match status" value="1"/>
</dbReference>
<dbReference type="InterPro" id="IPR052700">
    <property type="entry name" value="Carb_kinase_PfkB-like"/>
</dbReference>
<gene>
    <name evidence="5" type="ORF">ACJ41P_04570</name>
</gene>
<accession>A0ABW8V522</accession>
<keyword evidence="2" id="KW-0808">Transferase</keyword>